<dbReference type="InterPro" id="IPR014757">
    <property type="entry name" value="Tscrpt_reg_IclR_C"/>
</dbReference>
<dbReference type="InterPro" id="IPR029016">
    <property type="entry name" value="GAF-like_dom_sf"/>
</dbReference>
<keyword evidence="1" id="KW-0805">Transcription regulation</keyword>
<dbReference type="AlphaFoldDB" id="A0A096DHE2"/>
<sequence length="257" mass="29360">MEGKEKRGVIVQSVARALTMISCFANDTELGISEIAERMDLSKSTTYGLVNTLTAFGYLEQTENKKYRLGLKLFELGNLVQSRMDVRMEARPYCQLLADKYRTTVHLATHSEGEIIYIDKVDNNSSVVVYSQIGKRAPMYCTGVGKAILAFLPEEYMEKYVLSRPLIKMTEHTITTGDGLLKELEQVRERGYAVDDEEIEPGLHCIAAPIFNHKRQPQMAISMSFPYGRMWDLDWEQAVRDVLYYAKQTSERLGYIK</sequence>
<dbReference type="InterPro" id="IPR005471">
    <property type="entry name" value="Tscrpt_reg_IclR_N"/>
</dbReference>
<organism evidence="8 9">
    <name type="scientific">Flavonifractor plautii 1_3_50AFAA</name>
    <dbReference type="NCBI Taxonomy" id="742738"/>
    <lineage>
        <taxon>Bacteria</taxon>
        <taxon>Bacillati</taxon>
        <taxon>Bacillota</taxon>
        <taxon>Clostridia</taxon>
        <taxon>Eubacteriales</taxon>
        <taxon>Oscillospiraceae</taxon>
        <taxon>Flavonifractor</taxon>
    </lineage>
</organism>
<dbReference type="EMBL" id="ADLO01000022">
    <property type="protein sequence ID" value="KGF56944.1"/>
    <property type="molecule type" value="Genomic_DNA"/>
</dbReference>
<keyword evidence="9" id="KW-1185">Reference proteome</keyword>
<dbReference type="HOGENOM" id="CLU_062618_7_1_9"/>
<dbReference type="PANTHER" id="PTHR30136:SF24">
    <property type="entry name" value="HTH-TYPE TRANSCRIPTIONAL REPRESSOR ALLR"/>
    <property type="match status" value="1"/>
</dbReference>
<accession>A0A096DHE2</accession>
<keyword evidence="3" id="KW-0804">Transcription</keyword>
<dbReference type="InterPro" id="IPR050707">
    <property type="entry name" value="HTH_MetabolicPath_Reg"/>
</dbReference>
<proteinExistence type="predicted"/>
<dbReference type="InterPro" id="IPR036388">
    <property type="entry name" value="WH-like_DNA-bd_sf"/>
</dbReference>
<protein>
    <recommendedName>
        <fullName evidence="5">Glycerol operon regulatory protein</fullName>
    </recommendedName>
</protein>
<evidence type="ECO:0000256" key="1">
    <source>
        <dbReference type="ARBA" id="ARBA00023015"/>
    </source>
</evidence>
<name>A0A096DHE2_FLAPL</name>
<feature type="domain" description="HTH iclR-type" evidence="6">
    <location>
        <begin position="11"/>
        <end position="71"/>
    </location>
</feature>
<evidence type="ECO:0000259" key="6">
    <source>
        <dbReference type="PROSITE" id="PS51077"/>
    </source>
</evidence>
<evidence type="ECO:0000313" key="8">
    <source>
        <dbReference type="EMBL" id="KGF56944.1"/>
    </source>
</evidence>
<dbReference type="PROSITE" id="PS51077">
    <property type="entry name" value="HTH_ICLR"/>
    <property type="match status" value="1"/>
</dbReference>
<dbReference type="PROSITE" id="PS51078">
    <property type="entry name" value="ICLR_ED"/>
    <property type="match status" value="1"/>
</dbReference>
<dbReference type="Gene3D" id="3.30.450.40">
    <property type="match status" value="1"/>
</dbReference>
<dbReference type="SUPFAM" id="SSF46785">
    <property type="entry name" value="Winged helix' DNA-binding domain"/>
    <property type="match status" value="1"/>
</dbReference>
<gene>
    <name evidence="8" type="ORF">HMPREF9460_00575</name>
</gene>
<dbReference type="RefSeq" id="WP_007487850.1">
    <property type="nucleotide sequence ID" value="NZ_KN174161.1"/>
</dbReference>
<evidence type="ECO:0000256" key="5">
    <source>
        <dbReference type="ARBA" id="ARBA00070406"/>
    </source>
</evidence>
<dbReference type="PANTHER" id="PTHR30136">
    <property type="entry name" value="HELIX-TURN-HELIX TRANSCRIPTIONAL REGULATOR, ICLR FAMILY"/>
    <property type="match status" value="1"/>
</dbReference>
<dbReference type="SUPFAM" id="SSF55781">
    <property type="entry name" value="GAF domain-like"/>
    <property type="match status" value="1"/>
</dbReference>
<feature type="domain" description="IclR-ED" evidence="7">
    <location>
        <begin position="72"/>
        <end position="255"/>
    </location>
</feature>
<comment type="caution">
    <text evidence="8">The sequence shown here is derived from an EMBL/GenBank/DDBJ whole genome shotgun (WGS) entry which is preliminary data.</text>
</comment>
<evidence type="ECO:0000259" key="7">
    <source>
        <dbReference type="PROSITE" id="PS51078"/>
    </source>
</evidence>
<dbReference type="PATRIC" id="fig|742738.3.peg.596"/>
<comment type="function">
    <text evidence="4">May be an activator protein for the gylABX operon.</text>
</comment>
<dbReference type="GO" id="GO:0045892">
    <property type="term" value="P:negative regulation of DNA-templated transcription"/>
    <property type="evidence" value="ECO:0007669"/>
    <property type="project" value="TreeGrafter"/>
</dbReference>
<dbReference type="Pfam" id="PF09339">
    <property type="entry name" value="HTH_IclR"/>
    <property type="match status" value="1"/>
</dbReference>
<dbReference type="GO" id="GO:0003677">
    <property type="term" value="F:DNA binding"/>
    <property type="evidence" value="ECO:0007669"/>
    <property type="project" value="UniProtKB-KW"/>
</dbReference>
<dbReference type="GeneID" id="63972008"/>
<evidence type="ECO:0000256" key="2">
    <source>
        <dbReference type="ARBA" id="ARBA00023125"/>
    </source>
</evidence>
<dbReference type="Gene3D" id="1.10.10.10">
    <property type="entry name" value="Winged helix-like DNA-binding domain superfamily/Winged helix DNA-binding domain"/>
    <property type="match status" value="1"/>
</dbReference>
<evidence type="ECO:0000256" key="3">
    <source>
        <dbReference type="ARBA" id="ARBA00023163"/>
    </source>
</evidence>
<keyword evidence="2" id="KW-0238">DNA-binding</keyword>
<dbReference type="GO" id="GO:0003700">
    <property type="term" value="F:DNA-binding transcription factor activity"/>
    <property type="evidence" value="ECO:0007669"/>
    <property type="project" value="TreeGrafter"/>
</dbReference>
<dbReference type="SMART" id="SM00346">
    <property type="entry name" value="HTH_ICLR"/>
    <property type="match status" value="1"/>
</dbReference>
<dbReference type="Proteomes" id="UP000029585">
    <property type="component" value="Unassembled WGS sequence"/>
</dbReference>
<dbReference type="InterPro" id="IPR036390">
    <property type="entry name" value="WH_DNA-bd_sf"/>
</dbReference>
<dbReference type="eggNOG" id="COG1414">
    <property type="taxonomic scope" value="Bacteria"/>
</dbReference>
<reference evidence="8 9" key="1">
    <citation type="submission" date="2011-08" db="EMBL/GenBank/DDBJ databases">
        <title>The Genome Sequence of Clostridium orbiscindens 1_3_50AFAA.</title>
        <authorList>
            <consortium name="The Broad Institute Genome Sequencing Platform"/>
            <person name="Earl A."/>
            <person name="Ward D."/>
            <person name="Feldgarden M."/>
            <person name="Gevers D."/>
            <person name="Daigneault M."/>
            <person name="Strauss J."/>
            <person name="Allen-Vercoe E."/>
            <person name="Young S.K."/>
            <person name="Zeng Q."/>
            <person name="Gargeya S."/>
            <person name="Fitzgerald M."/>
            <person name="Haas B."/>
            <person name="Abouelleil A."/>
            <person name="Alvarado L."/>
            <person name="Arachchi H.M."/>
            <person name="Berlin A."/>
            <person name="Brown A."/>
            <person name="Chapman S.B."/>
            <person name="Chen Z."/>
            <person name="Dunbar C."/>
            <person name="Freedman E."/>
            <person name="Gearin G."/>
            <person name="Gellesch M."/>
            <person name="Goldberg J."/>
            <person name="Griggs A."/>
            <person name="Gujja S."/>
            <person name="Heiman D."/>
            <person name="Howarth C."/>
            <person name="Larson L."/>
            <person name="Lui A."/>
            <person name="MacDonald P.J.P."/>
            <person name="Montmayeur A."/>
            <person name="Murphy C."/>
            <person name="Neiman D."/>
            <person name="Pearson M."/>
            <person name="Priest M."/>
            <person name="Roberts A."/>
            <person name="Saif S."/>
            <person name="Shea T."/>
            <person name="Shenoy N."/>
            <person name="Sisk P."/>
            <person name="Stolte C."/>
            <person name="Sykes S."/>
            <person name="Wortman J."/>
            <person name="Nusbaum C."/>
            <person name="Birren B."/>
        </authorList>
    </citation>
    <scope>NUCLEOTIDE SEQUENCE [LARGE SCALE GENOMIC DNA]</scope>
    <source>
        <strain evidence="8 9">1_3_50AFAA</strain>
    </source>
</reference>
<dbReference type="Pfam" id="PF01614">
    <property type="entry name" value="IclR_C"/>
    <property type="match status" value="1"/>
</dbReference>
<dbReference type="FunFam" id="1.10.10.10:FF:000056">
    <property type="entry name" value="IclR family transcriptional regulator"/>
    <property type="match status" value="1"/>
</dbReference>
<evidence type="ECO:0000256" key="4">
    <source>
        <dbReference type="ARBA" id="ARBA00058938"/>
    </source>
</evidence>
<evidence type="ECO:0000313" key="9">
    <source>
        <dbReference type="Proteomes" id="UP000029585"/>
    </source>
</evidence>